<keyword evidence="7" id="KW-0175">Coiled coil</keyword>
<evidence type="ECO:0000313" key="9">
    <source>
        <dbReference type="EMBL" id="CAJ1377323.1"/>
    </source>
</evidence>
<gene>
    <name evidence="6" type="primary">MED10</name>
    <name evidence="9" type="ORF">EVOR1521_LOCUS6155</name>
</gene>
<comment type="caution">
    <text evidence="9">The sequence shown here is derived from an EMBL/GenBank/DDBJ whole genome shotgun (WGS) entry which is preliminary data.</text>
</comment>
<dbReference type="GO" id="GO:0016592">
    <property type="term" value="C:mediator complex"/>
    <property type="evidence" value="ECO:0007669"/>
    <property type="project" value="InterPro"/>
</dbReference>
<keyword evidence="3 6" id="KW-0805">Transcription regulation</keyword>
<dbReference type="InterPro" id="IPR019145">
    <property type="entry name" value="Mediator_Med10"/>
</dbReference>
<keyword evidence="10" id="KW-1185">Reference proteome</keyword>
<dbReference type="AlphaFoldDB" id="A0AA36MRD6"/>
<dbReference type="Proteomes" id="UP001178507">
    <property type="component" value="Unassembled WGS sequence"/>
</dbReference>
<evidence type="ECO:0000256" key="7">
    <source>
        <dbReference type="SAM" id="Coils"/>
    </source>
</evidence>
<evidence type="ECO:0000256" key="6">
    <source>
        <dbReference type="RuleBase" id="RU364146"/>
    </source>
</evidence>
<evidence type="ECO:0000256" key="4">
    <source>
        <dbReference type="ARBA" id="ARBA00023163"/>
    </source>
</evidence>
<organism evidence="9 10">
    <name type="scientific">Effrenium voratum</name>
    <dbReference type="NCBI Taxonomy" id="2562239"/>
    <lineage>
        <taxon>Eukaryota</taxon>
        <taxon>Sar</taxon>
        <taxon>Alveolata</taxon>
        <taxon>Dinophyceae</taxon>
        <taxon>Suessiales</taxon>
        <taxon>Symbiodiniaceae</taxon>
        <taxon>Effrenium</taxon>
    </lineage>
</organism>
<keyword evidence="4 6" id="KW-0804">Transcription</keyword>
<comment type="subunit">
    <text evidence="6">Component of the Mediator complex.</text>
</comment>
<proteinExistence type="inferred from homology"/>
<dbReference type="GO" id="GO:0006357">
    <property type="term" value="P:regulation of transcription by RNA polymerase II"/>
    <property type="evidence" value="ECO:0007669"/>
    <property type="project" value="InterPro"/>
</dbReference>
<dbReference type="Pfam" id="PF09748">
    <property type="entry name" value="Med10"/>
    <property type="match status" value="1"/>
</dbReference>
<comment type="subcellular location">
    <subcellularLocation>
        <location evidence="1 6">Nucleus</location>
    </subcellularLocation>
</comment>
<dbReference type="EMBL" id="CAUJNA010000454">
    <property type="protein sequence ID" value="CAJ1377323.1"/>
    <property type="molecule type" value="Genomic_DNA"/>
</dbReference>
<evidence type="ECO:0000313" key="10">
    <source>
        <dbReference type="Proteomes" id="UP001178507"/>
    </source>
</evidence>
<keyword evidence="5 6" id="KW-0539">Nucleus</keyword>
<accession>A0AA36MRD6</accession>
<feature type="coiled-coil region" evidence="7">
    <location>
        <begin position="5"/>
        <end position="46"/>
    </location>
</feature>
<evidence type="ECO:0000256" key="3">
    <source>
        <dbReference type="ARBA" id="ARBA00023015"/>
    </source>
</evidence>
<protein>
    <recommendedName>
        <fullName evidence="6">Mediator of RNA polymerase II transcription subunit 10</fullName>
    </recommendedName>
    <alternativeName>
        <fullName evidence="6">Mediator complex subunit 10</fullName>
    </alternativeName>
</protein>
<evidence type="ECO:0000256" key="2">
    <source>
        <dbReference type="ARBA" id="ARBA00005389"/>
    </source>
</evidence>
<dbReference type="GO" id="GO:0003712">
    <property type="term" value="F:transcription coregulator activity"/>
    <property type="evidence" value="ECO:0007669"/>
    <property type="project" value="InterPro"/>
</dbReference>
<name>A0AA36MRD6_9DINO</name>
<comment type="function">
    <text evidence="6">Component of the Mediator complex, a coactivator involved in the regulated transcription of nearly all RNA polymerase II-dependent genes. Mediator functions as a bridge to convey information from gene-specific regulatory proteins to the basal RNA polymerase II transcription machinery. Mediator is recruited to promoters by direct interactions with regulatory proteins and serves as a scaffold for the assembly of a functional preinitiation complex with RNA polymerase II and the general transcription factors.</text>
</comment>
<comment type="similarity">
    <text evidence="2 6">Belongs to the Mediator complex subunit 10 family.</text>
</comment>
<evidence type="ECO:0000256" key="5">
    <source>
        <dbReference type="ARBA" id="ARBA00023242"/>
    </source>
</evidence>
<evidence type="ECO:0000256" key="8">
    <source>
        <dbReference type="SAM" id="MobiDB-lite"/>
    </source>
</evidence>
<reference evidence="9" key="1">
    <citation type="submission" date="2023-08" db="EMBL/GenBank/DDBJ databases">
        <authorList>
            <person name="Chen Y."/>
            <person name="Shah S."/>
            <person name="Dougan E. K."/>
            <person name="Thang M."/>
            <person name="Chan C."/>
        </authorList>
    </citation>
    <scope>NUCLEOTIDE SEQUENCE</scope>
</reference>
<sequence length="177" mass="19276">MAAGIRQVQAAIQEALHHIAKLEDTKDEVSNNIQRYSQALAELDRKAPALGQLTVPGTLVAHVDEAGDPQKWCHSVAKRYAATMKEAQGRRDPLRSLSRSLRSKGWALSSLARLATVQKTRGWWDGPVDSSTSCSRPSGKLQLWQWNGTTQARGSGSWRKGGEAEARGSCATRAGKE</sequence>
<feature type="region of interest" description="Disordered" evidence="8">
    <location>
        <begin position="151"/>
        <end position="177"/>
    </location>
</feature>
<keyword evidence="6" id="KW-0010">Activator</keyword>
<evidence type="ECO:0000256" key="1">
    <source>
        <dbReference type="ARBA" id="ARBA00004123"/>
    </source>
</evidence>